<evidence type="ECO:0000256" key="3">
    <source>
        <dbReference type="ARBA" id="ARBA00022630"/>
    </source>
</evidence>
<keyword evidence="5" id="KW-0560">Oxidoreductase</keyword>
<evidence type="ECO:0000259" key="8">
    <source>
        <dbReference type="Pfam" id="PF02771"/>
    </source>
</evidence>
<evidence type="ECO:0000256" key="4">
    <source>
        <dbReference type="ARBA" id="ARBA00022827"/>
    </source>
</evidence>
<dbReference type="InterPro" id="IPR009100">
    <property type="entry name" value="AcylCoA_DH/oxidase_NM_dom_sf"/>
</dbReference>
<dbReference type="EMBL" id="JAERRF010000020">
    <property type="protein sequence ID" value="MBL1100532.1"/>
    <property type="molecule type" value="Genomic_DNA"/>
</dbReference>
<dbReference type="PANTHER" id="PTHR43884:SF12">
    <property type="entry name" value="ISOVALERYL-COA DEHYDROGENASE, MITOCHONDRIAL-RELATED"/>
    <property type="match status" value="1"/>
</dbReference>
<dbReference type="InterPro" id="IPR046373">
    <property type="entry name" value="Acyl-CoA_Oxase/DH_mid-dom_sf"/>
</dbReference>
<accession>A0ABS1NKA1</accession>
<name>A0ABS1NKA1_9ACTN</name>
<feature type="domain" description="Acyl-CoA oxidase/dehydrogenase middle" evidence="7">
    <location>
        <begin position="120"/>
        <end position="218"/>
    </location>
</feature>
<evidence type="ECO:0000259" key="6">
    <source>
        <dbReference type="Pfam" id="PF00441"/>
    </source>
</evidence>
<evidence type="ECO:0000256" key="2">
    <source>
        <dbReference type="ARBA" id="ARBA00009347"/>
    </source>
</evidence>
<dbReference type="InterPro" id="IPR050032">
    <property type="entry name" value="AcdA"/>
</dbReference>
<dbReference type="Pfam" id="PF02770">
    <property type="entry name" value="Acyl-CoA_dh_M"/>
    <property type="match status" value="1"/>
</dbReference>
<keyword evidence="3 5" id="KW-0285">Flavoprotein</keyword>
<dbReference type="Gene3D" id="2.40.110.10">
    <property type="entry name" value="Butyryl-CoA Dehydrogenase, subunit A, domain 2"/>
    <property type="match status" value="1"/>
</dbReference>
<keyword evidence="4 5" id="KW-0274">FAD</keyword>
<comment type="cofactor">
    <cofactor evidence="1 5">
        <name>FAD</name>
        <dbReference type="ChEBI" id="CHEBI:57692"/>
    </cofactor>
</comment>
<dbReference type="RefSeq" id="WP_201878703.1">
    <property type="nucleotide sequence ID" value="NZ_JAERRF010000020.1"/>
</dbReference>
<dbReference type="Pfam" id="PF02771">
    <property type="entry name" value="Acyl-CoA_dh_N"/>
    <property type="match status" value="1"/>
</dbReference>
<evidence type="ECO:0000259" key="7">
    <source>
        <dbReference type="Pfam" id="PF02770"/>
    </source>
</evidence>
<protein>
    <submittedName>
        <fullName evidence="9">Acyl-CoA dehydrogenase family protein</fullName>
    </submittedName>
</protein>
<proteinExistence type="inferred from homology"/>
<dbReference type="InterPro" id="IPR036250">
    <property type="entry name" value="AcylCo_DH-like_C"/>
</dbReference>
<dbReference type="InterPro" id="IPR037069">
    <property type="entry name" value="AcylCoA_DH/ox_N_sf"/>
</dbReference>
<gene>
    <name evidence="9" type="ORF">JK363_28405</name>
</gene>
<feature type="domain" description="Acyl-CoA dehydrogenase/oxidase C-terminal" evidence="6">
    <location>
        <begin position="235"/>
        <end position="382"/>
    </location>
</feature>
<dbReference type="InterPro" id="IPR009075">
    <property type="entry name" value="AcylCo_DH/oxidase_C"/>
</dbReference>
<dbReference type="Pfam" id="PF00441">
    <property type="entry name" value="Acyl-CoA_dh_1"/>
    <property type="match status" value="1"/>
</dbReference>
<dbReference type="InterPro" id="IPR006089">
    <property type="entry name" value="Acyl-CoA_DH_CS"/>
</dbReference>
<evidence type="ECO:0000256" key="1">
    <source>
        <dbReference type="ARBA" id="ARBA00001974"/>
    </source>
</evidence>
<dbReference type="PIRSF" id="PIRSF016578">
    <property type="entry name" value="HsaA"/>
    <property type="match status" value="1"/>
</dbReference>
<dbReference type="Proteomes" id="UP000634229">
    <property type="component" value="Unassembled WGS sequence"/>
</dbReference>
<evidence type="ECO:0000313" key="9">
    <source>
        <dbReference type="EMBL" id="MBL1100532.1"/>
    </source>
</evidence>
<dbReference type="PANTHER" id="PTHR43884">
    <property type="entry name" value="ACYL-COA DEHYDROGENASE"/>
    <property type="match status" value="1"/>
</dbReference>
<organism evidence="9 10">
    <name type="scientific">Streptomyces coffeae</name>
    <dbReference type="NCBI Taxonomy" id="621382"/>
    <lineage>
        <taxon>Bacteria</taxon>
        <taxon>Bacillati</taxon>
        <taxon>Actinomycetota</taxon>
        <taxon>Actinomycetes</taxon>
        <taxon>Kitasatosporales</taxon>
        <taxon>Streptomycetaceae</taxon>
        <taxon>Streptomyces</taxon>
    </lineage>
</organism>
<dbReference type="PROSITE" id="PS00073">
    <property type="entry name" value="ACYL_COA_DH_2"/>
    <property type="match status" value="1"/>
</dbReference>
<dbReference type="Gene3D" id="1.20.140.10">
    <property type="entry name" value="Butyryl-CoA Dehydrogenase, subunit A, domain 3"/>
    <property type="match status" value="1"/>
</dbReference>
<sequence length="406" mass="43819">MYELTFEQMALQAQARELARREFAPTAAETDRTEAYPWDNVAKLRDAGFMGMTIPASLGGRGLSYLDTVLVIEEIAKACATMGRITVEANMGAIGAIMRYGTEEQRRLAAAAVLAGDKPAICISEPGAGSAASEMTTRADRHGEHYYLNGEKYWITGGGVSRLHLIFARVVDDGVEQGIGAFICLREGENSPGEIVVTKRTRAMGVRGIPETHLEFHDLMIHKSMLVVPPGGLERGFAQLMQAYNAQRVGAGTVALGIAQGAFEEAVAYAKHRHQFGRPIAEFQGLQWMLADMATQIAAARHLLRAAACGGQGDFPDMASAAQAKIFAAEMACKVTNDALQIHGSSGYGRDLPLERHVRDARMFTIAGGTAQILRTQLASSVLGMKLPQTRNGYLRKPKPSPDKAE</sequence>
<keyword evidence="10" id="KW-1185">Reference proteome</keyword>
<reference evidence="9 10" key="1">
    <citation type="submission" date="2021-01" db="EMBL/GenBank/DDBJ databases">
        <title>WGS of actinomycetes isolated from Thailand.</title>
        <authorList>
            <person name="Thawai C."/>
        </authorList>
    </citation>
    <scope>NUCLEOTIDE SEQUENCE [LARGE SCALE GENOMIC DNA]</scope>
    <source>
        <strain evidence="9 10">CA1R205</strain>
    </source>
</reference>
<dbReference type="Gene3D" id="1.10.540.10">
    <property type="entry name" value="Acyl-CoA dehydrogenase/oxidase, N-terminal domain"/>
    <property type="match status" value="1"/>
</dbReference>
<dbReference type="SUPFAM" id="SSF47203">
    <property type="entry name" value="Acyl-CoA dehydrogenase C-terminal domain-like"/>
    <property type="match status" value="1"/>
</dbReference>
<dbReference type="InterPro" id="IPR013786">
    <property type="entry name" value="AcylCoA_DH/ox_N"/>
</dbReference>
<dbReference type="SUPFAM" id="SSF56645">
    <property type="entry name" value="Acyl-CoA dehydrogenase NM domain-like"/>
    <property type="match status" value="1"/>
</dbReference>
<evidence type="ECO:0000256" key="5">
    <source>
        <dbReference type="RuleBase" id="RU362125"/>
    </source>
</evidence>
<feature type="domain" description="Acyl-CoA dehydrogenase/oxidase N-terminal" evidence="8">
    <location>
        <begin position="7"/>
        <end position="115"/>
    </location>
</feature>
<dbReference type="InterPro" id="IPR006091">
    <property type="entry name" value="Acyl-CoA_Oxase/DH_mid-dom"/>
</dbReference>
<evidence type="ECO:0000313" key="10">
    <source>
        <dbReference type="Proteomes" id="UP000634229"/>
    </source>
</evidence>
<comment type="similarity">
    <text evidence="2 5">Belongs to the acyl-CoA dehydrogenase family.</text>
</comment>
<dbReference type="NCBIfam" id="NF042439">
    <property type="entry name" value="SulpropCoADesulf"/>
    <property type="match status" value="1"/>
</dbReference>
<comment type="caution">
    <text evidence="9">The sequence shown here is derived from an EMBL/GenBank/DDBJ whole genome shotgun (WGS) entry which is preliminary data.</text>
</comment>